<keyword evidence="2" id="KW-1185">Reference proteome</keyword>
<proteinExistence type="predicted"/>
<dbReference type="EMBL" id="NIDF01000115">
    <property type="protein sequence ID" value="TYJ52808.1"/>
    <property type="molecule type" value="Genomic_DNA"/>
</dbReference>
<evidence type="ECO:0000313" key="2">
    <source>
        <dbReference type="Proteomes" id="UP000322245"/>
    </source>
</evidence>
<name>A0A5D3AQ90_9TREE</name>
<organism evidence="1 2">
    <name type="scientific">Cryptococcus floricola</name>
    <dbReference type="NCBI Taxonomy" id="2591691"/>
    <lineage>
        <taxon>Eukaryota</taxon>
        <taxon>Fungi</taxon>
        <taxon>Dikarya</taxon>
        <taxon>Basidiomycota</taxon>
        <taxon>Agaricomycotina</taxon>
        <taxon>Tremellomycetes</taxon>
        <taxon>Tremellales</taxon>
        <taxon>Cryptococcaceae</taxon>
        <taxon>Cryptococcus</taxon>
    </lineage>
</organism>
<reference evidence="1 2" key="1">
    <citation type="submission" date="2017-05" db="EMBL/GenBank/DDBJ databases">
        <title>The Genome Sequence of Tsuchiyaea wingfieldii DSM 27421.</title>
        <authorList>
            <person name="Cuomo C."/>
            <person name="Passer A."/>
            <person name="Billmyre B."/>
            <person name="Heitman J."/>
        </authorList>
    </citation>
    <scope>NUCLEOTIDE SEQUENCE [LARGE SCALE GENOMIC DNA]</scope>
    <source>
        <strain evidence="1 2">DSM 27421</strain>
    </source>
</reference>
<gene>
    <name evidence="1" type="ORF">B9479_006571</name>
</gene>
<accession>A0A5D3AQ90</accession>
<sequence length="348" mass="39790">MYRRPSLKEASLKEVKEAHLKEALELVWPDYIITGRKPEPPIISLDALYPVHPEILDILFFSSPKTYMLLSKKHYARVIPLFWRHVVLTEALINAIKREDSRVLNDLQHTVSVRIGSFESIKALESMSSRLSNGDLFRKVTQVEFTATTFKRCWTSGPLLQIDVGSIEDCLGDNLEELIIRIDRAPSNKFTLYEGAFTQLLGSLPPLVTVILSLPNPHALSWIIFLERFPWLLCHWNSPQCLRIVFRIPEQMGSMMKVEVSHAIIRHIMIRAMNLASERAGGAGGKRVEYHFSGAEELGSIISQLFDGTSILDQQILRDFKQKRCKLVELPPHAFSWRKDGTDMAERE</sequence>
<dbReference type="InterPro" id="IPR022235">
    <property type="entry name" value="DUF3760"/>
</dbReference>
<evidence type="ECO:0000313" key="1">
    <source>
        <dbReference type="EMBL" id="TYJ52808.1"/>
    </source>
</evidence>
<dbReference type="Proteomes" id="UP000322245">
    <property type="component" value="Unassembled WGS sequence"/>
</dbReference>
<comment type="caution">
    <text evidence="1">The sequence shown here is derived from an EMBL/GenBank/DDBJ whole genome shotgun (WGS) entry which is preliminary data.</text>
</comment>
<protein>
    <recommendedName>
        <fullName evidence="3">F-box domain-containing protein</fullName>
    </recommendedName>
</protein>
<evidence type="ECO:0008006" key="3">
    <source>
        <dbReference type="Google" id="ProtNLM"/>
    </source>
</evidence>
<dbReference type="AlphaFoldDB" id="A0A5D3AQ90"/>
<dbReference type="Pfam" id="PF12586">
    <property type="entry name" value="DUF3760"/>
    <property type="match status" value="1"/>
</dbReference>